<comment type="caution">
    <text evidence="2">The sequence shown here is derived from an EMBL/GenBank/DDBJ whole genome shotgun (WGS) entry which is preliminary data.</text>
</comment>
<keyword evidence="3" id="KW-1185">Reference proteome</keyword>
<feature type="transmembrane region" description="Helical" evidence="1">
    <location>
        <begin position="12"/>
        <end position="33"/>
    </location>
</feature>
<dbReference type="EMBL" id="RBKS01000001">
    <property type="protein sequence ID" value="RKR76057.1"/>
    <property type="molecule type" value="Genomic_DNA"/>
</dbReference>
<organism evidence="2 3">
    <name type="scientific">Frondihabitans australicus</name>
    <dbReference type="NCBI Taxonomy" id="386892"/>
    <lineage>
        <taxon>Bacteria</taxon>
        <taxon>Bacillati</taxon>
        <taxon>Actinomycetota</taxon>
        <taxon>Actinomycetes</taxon>
        <taxon>Micrococcales</taxon>
        <taxon>Microbacteriaceae</taxon>
        <taxon>Frondihabitans</taxon>
    </lineage>
</organism>
<dbReference type="AlphaFoldDB" id="A0A495IJB3"/>
<protein>
    <submittedName>
        <fullName evidence="2">Uncharacterized protein</fullName>
    </submittedName>
</protein>
<dbReference type="OrthoDB" id="5119161at2"/>
<proteinExistence type="predicted"/>
<feature type="transmembrane region" description="Helical" evidence="1">
    <location>
        <begin position="112"/>
        <end position="130"/>
    </location>
</feature>
<sequence>MNRYYRWLDHLPLPAFFGFVFVFFTGVRLILAAADRDRFTASLVVIEVVGGLIFAGILTALVAWRRRRAGGRSTFADMNQALRTGRLPEDAEPSVWAPELERRRRSVVASRIWGPIFFGIVGVLGVAALVSGQGVVLSLLLIALCVGFIVFTFVAGHRSLVKIDSLKRQLDPRDA</sequence>
<dbReference type="Proteomes" id="UP000280008">
    <property type="component" value="Unassembled WGS sequence"/>
</dbReference>
<feature type="transmembrane region" description="Helical" evidence="1">
    <location>
        <begin position="39"/>
        <end position="64"/>
    </location>
</feature>
<keyword evidence="1" id="KW-1133">Transmembrane helix</keyword>
<evidence type="ECO:0000313" key="2">
    <source>
        <dbReference type="EMBL" id="RKR76057.1"/>
    </source>
</evidence>
<dbReference type="RefSeq" id="WP_121370959.1">
    <property type="nucleotide sequence ID" value="NZ_RBKS01000001.1"/>
</dbReference>
<accession>A0A495IJB3</accession>
<keyword evidence="1" id="KW-0472">Membrane</keyword>
<feature type="transmembrane region" description="Helical" evidence="1">
    <location>
        <begin position="136"/>
        <end position="156"/>
    </location>
</feature>
<evidence type="ECO:0000313" key="3">
    <source>
        <dbReference type="Proteomes" id="UP000280008"/>
    </source>
</evidence>
<name>A0A495IJB3_9MICO</name>
<keyword evidence="1" id="KW-0812">Transmembrane</keyword>
<reference evidence="2 3" key="1">
    <citation type="submission" date="2018-10" db="EMBL/GenBank/DDBJ databases">
        <title>Sequencing the genomes of 1000 actinobacteria strains.</title>
        <authorList>
            <person name="Klenk H.-P."/>
        </authorList>
    </citation>
    <scope>NUCLEOTIDE SEQUENCE [LARGE SCALE GENOMIC DNA]</scope>
    <source>
        <strain evidence="2 3">DSM 17894</strain>
    </source>
</reference>
<gene>
    <name evidence="2" type="ORF">C8E83_3221</name>
</gene>
<evidence type="ECO:0000256" key="1">
    <source>
        <dbReference type="SAM" id="Phobius"/>
    </source>
</evidence>